<dbReference type="EMBL" id="JAFREL020000003">
    <property type="protein sequence ID" value="MEO1771976.1"/>
    <property type="molecule type" value="Genomic_DNA"/>
</dbReference>
<protein>
    <recommendedName>
        <fullName evidence="1">SnoaL-like domain-containing protein</fullName>
    </recommendedName>
</protein>
<gene>
    <name evidence="2" type="ORF">JZO67_003958</name>
</gene>
<accession>A0ABV0ETJ9</accession>
<reference evidence="2 3" key="2">
    <citation type="submission" date="2024-02" db="EMBL/GenBank/DDBJ databases">
        <title>The Genome Sequence of Enterococcus sp. DIV0159.</title>
        <authorList>
            <person name="Earl A."/>
            <person name="Manson A."/>
            <person name="Gilmore M."/>
            <person name="Sanders J."/>
            <person name="Shea T."/>
            <person name="Howe W."/>
            <person name="Livny J."/>
            <person name="Cuomo C."/>
            <person name="Neafsey D."/>
            <person name="Birren B."/>
        </authorList>
    </citation>
    <scope>NUCLEOTIDE SEQUENCE [LARGE SCALE GENOMIC DNA]</scope>
    <source>
        <strain evidence="2 3">665A</strain>
    </source>
</reference>
<organism evidence="2 3">
    <name type="scientific">Candidatus Enterococcus ferrettii</name>
    <dbReference type="NCBI Taxonomy" id="2815324"/>
    <lineage>
        <taxon>Bacteria</taxon>
        <taxon>Bacillati</taxon>
        <taxon>Bacillota</taxon>
        <taxon>Bacilli</taxon>
        <taxon>Lactobacillales</taxon>
        <taxon>Enterococcaceae</taxon>
        <taxon>Enterococcus</taxon>
    </lineage>
</organism>
<evidence type="ECO:0000313" key="3">
    <source>
        <dbReference type="Proteomes" id="UP000664357"/>
    </source>
</evidence>
<dbReference type="Pfam" id="PF12680">
    <property type="entry name" value="SnoaL_2"/>
    <property type="match status" value="1"/>
</dbReference>
<evidence type="ECO:0000313" key="2">
    <source>
        <dbReference type="EMBL" id="MEO1771976.1"/>
    </source>
</evidence>
<proteinExistence type="predicted"/>
<sequence length="113" mass="13059">MQAINQQNIPRINDLMAENFQFIDTYGGCENKEAMEAGWPGYFQWFPDYQITIDDYLANDQFAVILGKASGSYLGNPERYWEFPAAWKVVVNGQQIEVWQIFCDSKKQLDSMG</sequence>
<comment type="caution">
    <text evidence="2">The sequence shown here is derived from an EMBL/GenBank/DDBJ whole genome shotgun (WGS) entry which is preliminary data.</text>
</comment>
<dbReference type="InterPro" id="IPR037401">
    <property type="entry name" value="SnoaL-like"/>
</dbReference>
<evidence type="ECO:0000259" key="1">
    <source>
        <dbReference type="Pfam" id="PF12680"/>
    </source>
</evidence>
<reference evidence="2 3" key="1">
    <citation type="submission" date="2021-03" db="EMBL/GenBank/DDBJ databases">
        <authorList>
            <person name="Gilmore M.S."/>
            <person name="Schwartzman J."/>
            <person name="Van Tyne D."/>
            <person name="Martin M."/>
            <person name="Earl A.M."/>
            <person name="Manson A.L."/>
            <person name="Straub T."/>
            <person name="Salamzade R."/>
            <person name="Saavedra J."/>
            <person name="Lebreton F."/>
            <person name="Prichula J."/>
            <person name="Schaufler K."/>
            <person name="Gaca A."/>
            <person name="Sgardioli B."/>
            <person name="Wagenaar J."/>
            <person name="Strong T."/>
        </authorList>
    </citation>
    <scope>NUCLEOTIDE SEQUENCE [LARGE SCALE GENOMIC DNA]</scope>
    <source>
        <strain evidence="2 3">665A</strain>
    </source>
</reference>
<dbReference type="Proteomes" id="UP000664357">
    <property type="component" value="Unassembled WGS sequence"/>
</dbReference>
<dbReference type="InterPro" id="IPR032710">
    <property type="entry name" value="NTF2-like_dom_sf"/>
</dbReference>
<dbReference type="Gene3D" id="3.10.450.50">
    <property type="match status" value="1"/>
</dbReference>
<keyword evidence="3" id="KW-1185">Reference proteome</keyword>
<dbReference type="SUPFAM" id="SSF54427">
    <property type="entry name" value="NTF2-like"/>
    <property type="match status" value="1"/>
</dbReference>
<name>A0ABV0ETJ9_9ENTE</name>
<feature type="domain" description="SnoaL-like" evidence="1">
    <location>
        <begin position="2"/>
        <end position="87"/>
    </location>
</feature>